<dbReference type="PROSITE" id="PS50219">
    <property type="entry name" value="CNH"/>
    <property type="match status" value="1"/>
</dbReference>
<feature type="domain" description="DH" evidence="4">
    <location>
        <begin position="241"/>
        <end position="437"/>
    </location>
</feature>
<keyword evidence="7" id="KW-1185">Reference proteome</keyword>
<dbReference type="Pfam" id="PF00780">
    <property type="entry name" value="CNH"/>
    <property type="match status" value="1"/>
</dbReference>
<dbReference type="GO" id="GO:0005085">
    <property type="term" value="F:guanyl-nucleotide exchange factor activity"/>
    <property type="evidence" value="ECO:0007669"/>
    <property type="project" value="UniProtKB-KW"/>
</dbReference>
<dbReference type="SMART" id="SM00036">
    <property type="entry name" value="CNH"/>
    <property type="match status" value="1"/>
</dbReference>
<dbReference type="SMART" id="SM00325">
    <property type="entry name" value="RhoGEF"/>
    <property type="match status" value="1"/>
</dbReference>
<evidence type="ECO:0000256" key="1">
    <source>
        <dbReference type="ARBA" id="ARBA00022658"/>
    </source>
</evidence>
<gene>
    <name evidence="6" type="ORF">VNI00_005096</name>
</gene>
<dbReference type="Proteomes" id="UP001383192">
    <property type="component" value="Unassembled WGS sequence"/>
</dbReference>
<dbReference type="InterPro" id="IPR000219">
    <property type="entry name" value="DH_dom"/>
</dbReference>
<evidence type="ECO:0000313" key="7">
    <source>
        <dbReference type="Proteomes" id="UP001383192"/>
    </source>
</evidence>
<dbReference type="InterPro" id="IPR001180">
    <property type="entry name" value="CNH_dom"/>
</dbReference>
<dbReference type="InterPro" id="IPR001849">
    <property type="entry name" value="PH_domain"/>
</dbReference>
<dbReference type="EMBL" id="JAYKXP010000014">
    <property type="protein sequence ID" value="KAK7050984.1"/>
    <property type="molecule type" value="Genomic_DNA"/>
</dbReference>
<reference evidence="6 7" key="1">
    <citation type="submission" date="2024-01" db="EMBL/GenBank/DDBJ databases">
        <title>A draft genome for a cacao thread blight-causing isolate of Paramarasmius palmivorus.</title>
        <authorList>
            <person name="Baruah I.K."/>
            <person name="Bukari Y."/>
            <person name="Amoako-Attah I."/>
            <person name="Meinhardt L.W."/>
            <person name="Bailey B.A."/>
            <person name="Cohen S.P."/>
        </authorList>
    </citation>
    <scope>NUCLEOTIDE SEQUENCE [LARGE SCALE GENOMIC DNA]</scope>
    <source>
        <strain evidence="6 7">GH-12</strain>
    </source>
</reference>
<dbReference type="Gene3D" id="2.30.29.30">
    <property type="entry name" value="Pleckstrin-homology domain (PH domain)/Phosphotyrosine-binding domain (PTB)"/>
    <property type="match status" value="1"/>
</dbReference>
<feature type="domain" description="CNH" evidence="5">
    <location>
        <begin position="633"/>
        <end position="950"/>
    </location>
</feature>
<dbReference type="PANTHER" id="PTHR46572">
    <property type="entry name" value="RHO1 GDP-GTP EXCHANGE PROTEIN 1-RELATED"/>
    <property type="match status" value="1"/>
</dbReference>
<dbReference type="SUPFAM" id="SSF48065">
    <property type="entry name" value="DBL homology domain (DH-domain)"/>
    <property type="match status" value="1"/>
</dbReference>
<feature type="compositionally biased region" description="Polar residues" evidence="2">
    <location>
        <begin position="164"/>
        <end position="173"/>
    </location>
</feature>
<dbReference type="PROSITE" id="PS50010">
    <property type="entry name" value="DH_2"/>
    <property type="match status" value="1"/>
</dbReference>
<feature type="domain" description="PH" evidence="3">
    <location>
        <begin position="472"/>
        <end position="597"/>
    </location>
</feature>
<name>A0AAW0DHN1_9AGAR</name>
<dbReference type="SUPFAM" id="SSF50729">
    <property type="entry name" value="PH domain-like"/>
    <property type="match status" value="1"/>
</dbReference>
<evidence type="ECO:0000256" key="2">
    <source>
        <dbReference type="SAM" id="MobiDB-lite"/>
    </source>
</evidence>
<dbReference type="SMART" id="SM00233">
    <property type="entry name" value="PH"/>
    <property type="match status" value="1"/>
</dbReference>
<dbReference type="Pfam" id="PF00621">
    <property type="entry name" value="RhoGEF"/>
    <property type="match status" value="1"/>
</dbReference>
<evidence type="ECO:0000259" key="3">
    <source>
        <dbReference type="PROSITE" id="PS50003"/>
    </source>
</evidence>
<evidence type="ECO:0000259" key="4">
    <source>
        <dbReference type="PROSITE" id="PS50010"/>
    </source>
</evidence>
<feature type="region of interest" description="Disordered" evidence="2">
    <location>
        <begin position="125"/>
        <end position="193"/>
    </location>
</feature>
<dbReference type="CDD" id="cd00160">
    <property type="entry name" value="RhoGEF"/>
    <property type="match status" value="1"/>
</dbReference>
<evidence type="ECO:0000313" key="6">
    <source>
        <dbReference type="EMBL" id="KAK7050984.1"/>
    </source>
</evidence>
<dbReference type="AlphaFoldDB" id="A0AAW0DHN1"/>
<dbReference type="InterPro" id="IPR035899">
    <property type="entry name" value="DBL_dom_sf"/>
</dbReference>
<proteinExistence type="predicted"/>
<comment type="caution">
    <text evidence="6">The sequence shown here is derived from an EMBL/GenBank/DDBJ whole genome shotgun (WGS) entry which is preliminary data.</text>
</comment>
<evidence type="ECO:0008006" key="8">
    <source>
        <dbReference type="Google" id="ProtNLM"/>
    </source>
</evidence>
<accession>A0AAW0DHN1</accession>
<organism evidence="6 7">
    <name type="scientific">Paramarasmius palmivorus</name>
    <dbReference type="NCBI Taxonomy" id="297713"/>
    <lineage>
        <taxon>Eukaryota</taxon>
        <taxon>Fungi</taxon>
        <taxon>Dikarya</taxon>
        <taxon>Basidiomycota</taxon>
        <taxon>Agaricomycotina</taxon>
        <taxon>Agaricomycetes</taxon>
        <taxon>Agaricomycetidae</taxon>
        <taxon>Agaricales</taxon>
        <taxon>Marasmiineae</taxon>
        <taxon>Marasmiaceae</taxon>
        <taxon>Paramarasmius</taxon>
    </lineage>
</organism>
<evidence type="ECO:0000259" key="5">
    <source>
        <dbReference type="PROSITE" id="PS50219"/>
    </source>
</evidence>
<protein>
    <recommendedName>
        <fullName evidence="8">Rho1 guanine nucleotide exchange factor 1</fullName>
    </recommendedName>
</protein>
<dbReference type="InterPro" id="IPR052233">
    <property type="entry name" value="Rho-type_GEFs"/>
</dbReference>
<dbReference type="PROSITE" id="PS50003">
    <property type="entry name" value="PH_DOMAIN"/>
    <property type="match status" value="1"/>
</dbReference>
<sequence>MYHDHRSRPQITIPDSQLPPGARPPTHPSPSSRTYTPWPFETNPPPYPSFDANYGPTPSQQQPLHNPWGDYDENGDYYPNHDPRMRTQSMVIGAPPSRSSSLAASTSSITPIAFPEPQIYRSVSQTASSSYLTPSRPTHRPSRSEVPFEGLRMHRDPSMVSVDSRASSYYQDDNSSEHYGGSNDSHGEDEDSISHSLSNIALTSDDGIRRFQSGELPEKDSLWHRLVPPEAVDALGKSEVQRQSVIFEILKSEREYVADLEAVREVFIAPLQKASPPIIAPPEKLTGFIREVFGNFEQILSHHQRMLAALFARQRDQHPLIQSLADIVLDTTLKSDFRSAYETYIKHYPLSESHHRRELKNNTNYQLFVQSAGNDPRIRKRDLITFLSRPVTRLPRLNLLLEQTLKLTDKEYEHPDTETLPIILNILSDTIKGTQPGIEAAESKVKFWTLCESLGFKKGEMIDMDLYDSSRTLIYSGPVSRRGKSGHGWTEAQCALLDNYFLITTEEQRPNGVVRRNLMSRPLPLSYLRLGPFDSPVETRKERDKEGGTLSGLLYQNVQVYPFTIYHAASMERRYTIYVASEAIRKKWHESFTHALAVHRARQEGNMFFDPQTLTYRHFRLVGTRNDGGKPLTGKVENAVPFSYNGREFLVVGTPSGIYVSLRSDENYRKALNHQSPTAIAAIQRIGNKIFNKLVVHVESALVCYSLDLLAEVALGRVDPKSMLASFERVVPADVNVVFFKHLEVGQRILLLYASKKFLQTSMNLHVLEAVDTSEADLTPKKKHGHATRSFRPFGEPGYVPKDAYDITPLVKTIGILSSDGIVVVNPVSLTSSRITVVPDWSDAANNGPMGKLKDRLDDARPLALVRSNADELLVVYNTIGFYINKHGTPSRNSGCIKWETTAVACAHRGGHVLLFSSRFIEIRQVSTGRLVQVIEGQDIRLLYSGPKTDCEETVLAAMRGEKNDQLGITEKIVELKETKEIGVGSATPTSSIPASVWEEWDM</sequence>
<dbReference type="InterPro" id="IPR011993">
    <property type="entry name" value="PH-like_dom_sf"/>
</dbReference>
<dbReference type="Gene3D" id="1.20.900.10">
    <property type="entry name" value="Dbl homology (DH) domain"/>
    <property type="match status" value="1"/>
</dbReference>
<dbReference type="PANTHER" id="PTHR46572:SF1">
    <property type="entry name" value="RHO1 GUANINE NUCLEOTIDE EXCHANGE FACTOR TUS1"/>
    <property type="match status" value="1"/>
</dbReference>
<feature type="region of interest" description="Disordered" evidence="2">
    <location>
        <begin position="1"/>
        <end position="82"/>
    </location>
</feature>
<feature type="compositionally biased region" description="Polar residues" evidence="2">
    <location>
        <begin position="125"/>
        <end position="136"/>
    </location>
</feature>
<keyword evidence="1" id="KW-0344">Guanine-nucleotide releasing factor</keyword>